<reference evidence="5 6" key="1">
    <citation type="submission" date="2015-07" db="EMBL/GenBank/DDBJ databases">
        <title>Genome sequence of Ornatilinea apprima DSM 23815.</title>
        <authorList>
            <person name="Hemp J."/>
            <person name="Ward L.M."/>
            <person name="Pace L.A."/>
            <person name="Fischer W.W."/>
        </authorList>
    </citation>
    <scope>NUCLEOTIDE SEQUENCE [LARGE SCALE GENOMIC DNA]</scope>
    <source>
        <strain evidence="5 6">P3M-1</strain>
    </source>
</reference>
<evidence type="ECO:0000256" key="1">
    <source>
        <dbReference type="ARBA" id="ARBA00005104"/>
    </source>
</evidence>
<dbReference type="Proteomes" id="UP000050417">
    <property type="component" value="Unassembled WGS sequence"/>
</dbReference>
<evidence type="ECO:0000256" key="2">
    <source>
        <dbReference type="ARBA" id="ARBA00022857"/>
    </source>
</evidence>
<evidence type="ECO:0000313" key="6">
    <source>
        <dbReference type="Proteomes" id="UP000050417"/>
    </source>
</evidence>
<keyword evidence="2" id="KW-0521">NADP</keyword>
<dbReference type="OrthoDB" id="9800865at2"/>
<protein>
    <submittedName>
        <fullName evidence="5">Pyrimidine reductase</fullName>
    </submittedName>
</protein>
<keyword evidence="3" id="KW-0560">Oxidoreductase</keyword>
<dbReference type="Pfam" id="PF01872">
    <property type="entry name" value="RibD_C"/>
    <property type="match status" value="1"/>
</dbReference>
<dbReference type="Gene3D" id="3.40.430.10">
    <property type="entry name" value="Dihydrofolate Reductase, subunit A"/>
    <property type="match status" value="1"/>
</dbReference>
<dbReference type="InterPro" id="IPR002734">
    <property type="entry name" value="RibDG_C"/>
</dbReference>
<keyword evidence="6" id="KW-1185">Reference proteome</keyword>
<dbReference type="SUPFAM" id="SSF53597">
    <property type="entry name" value="Dihydrofolate reductase-like"/>
    <property type="match status" value="1"/>
</dbReference>
<name>A0A0P6Y6L8_9CHLR</name>
<dbReference type="PANTHER" id="PTHR38011">
    <property type="entry name" value="DIHYDROFOLATE REDUCTASE FAMILY PROTEIN (AFU_ORTHOLOGUE AFUA_8G06820)"/>
    <property type="match status" value="1"/>
</dbReference>
<feature type="domain" description="Bacterial bifunctional deaminase-reductase C-terminal" evidence="4">
    <location>
        <begin position="37"/>
        <end position="246"/>
    </location>
</feature>
<evidence type="ECO:0000259" key="4">
    <source>
        <dbReference type="Pfam" id="PF01872"/>
    </source>
</evidence>
<dbReference type="STRING" id="1134406.ADN00_00635"/>
<dbReference type="EMBL" id="LGCL01000002">
    <property type="protein sequence ID" value="KPL81071.1"/>
    <property type="molecule type" value="Genomic_DNA"/>
</dbReference>
<dbReference type="InterPro" id="IPR050765">
    <property type="entry name" value="Riboflavin_Biosynth_HTPR"/>
</dbReference>
<dbReference type="GO" id="GO:0009231">
    <property type="term" value="P:riboflavin biosynthetic process"/>
    <property type="evidence" value="ECO:0007669"/>
    <property type="project" value="InterPro"/>
</dbReference>
<proteinExistence type="predicted"/>
<dbReference type="PANTHER" id="PTHR38011:SF7">
    <property type="entry name" value="2,5-DIAMINO-6-RIBOSYLAMINO-4(3H)-PYRIMIDINONE 5'-PHOSPHATE REDUCTASE"/>
    <property type="match status" value="1"/>
</dbReference>
<accession>A0A0P6Y6L8</accession>
<sequence>MDELITQLYPLPSSERQLKGLYLSHNLRQYSHVSKKPFVYANFIVSLDGRIAVPHEDGNGQAVPTSIANERDWRLFQELATQSDLLISSGRYLRDWAAGRAQEILRVDDPRFSDLKGWRLDHNLPPQPDIAIISSSLEFPIPEVLTKSRRKVIVFTTNNPDLERVKEIEATAGKVFVAGDSSVSGEKMVQQMHELGYHTIYSAAGPKILHLLLKGGVLDRLYLTQTNRLLGGQPFSSIVEGDLFDAPIGVNLHTLYFDSHGLDGLGQLFMSYNLANQPIPKSEMNPQ</sequence>
<comment type="caution">
    <text evidence="5">The sequence shown here is derived from an EMBL/GenBank/DDBJ whole genome shotgun (WGS) entry which is preliminary data.</text>
</comment>
<dbReference type="PATRIC" id="fig|1134406.4.peg.3522"/>
<dbReference type="InterPro" id="IPR024072">
    <property type="entry name" value="DHFR-like_dom_sf"/>
</dbReference>
<organism evidence="5 6">
    <name type="scientific">Ornatilinea apprima</name>
    <dbReference type="NCBI Taxonomy" id="1134406"/>
    <lineage>
        <taxon>Bacteria</taxon>
        <taxon>Bacillati</taxon>
        <taxon>Chloroflexota</taxon>
        <taxon>Anaerolineae</taxon>
        <taxon>Anaerolineales</taxon>
        <taxon>Anaerolineaceae</taxon>
        <taxon>Ornatilinea</taxon>
    </lineage>
</organism>
<evidence type="ECO:0000313" key="5">
    <source>
        <dbReference type="EMBL" id="KPL81071.1"/>
    </source>
</evidence>
<gene>
    <name evidence="5" type="ORF">ADN00_00635</name>
</gene>
<dbReference type="GO" id="GO:0008703">
    <property type="term" value="F:5-amino-6-(5-phosphoribosylamino)uracil reductase activity"/>
    <property type="evidence" value="ECO:0007669"/>
    <property type="project" value="InterPro"/>
</dbReference>
<dbReference type="AlphaFoldDB" id="A0A0P6Y6L8"/>
<comment type="pathway">
    <text evidence="1">Cofactor biosynthesis; riboflavin biosynthesis.</text>
</comment>
<dbReference type="RefSeq" id="WP_075061016.1">
    <property type="nucleotide sequence ID" value="NZ_LGCL01000002.1"/>
</dbReference>
<evidence type="ECO:0000256" key="3">
    <source>
        <dbReference type="ARBA" id="ARBA00023002"/>
    </source>
</evidence>